<feature type="region of interest" description="Disordered" evidence="1">
    <location>
        <begin position="35"/>
        <end position="464"/>
    </location>
</feature>
<keyword evidence="4" id="KW-1185">Reference proteome</keyword>
<feature type="compositionally biased region" description="Acidic residues" evidence="1">
    <location>
        <begin position="73"/>
        <end position="88"/>
    </location>
</feature>
<dbReference type="Proteomes" id="UP001063166">
    <property type="component" value="Unassembled WGS sequence"/>
</dbReference>
<feature type="compositionally biased region" description="Pro residues" evidence="1">
    <location>
        <begin position="680"/>
        <end position="692"/>
    </location>
</feature>
<feature type="compositionally biased region" description="Pro residues" evidence="1">
    <location>
        <begin position="124"/>
        <end position="134"/>
    </location>
</feature>
<evidence type="ECO:0000313" key="4">
    <source>
        <dbReference type="Proteomes" id="UP001063166"/>
    </source>
</evidence>
<feature type="compositionally biased region" description="Basic and acidic residues" evidence="1">
    <location>
        <begin position="48"/>
        <end position="69"/>
    </location>
</feature>
<name>A0A9P3PNS6_LYOSH</name>
<feature type="compositionally biased region" description="Basic and acidic residues" evidence="1">
    <location>
        <begin position="401"/>
        <end position="413"/>
    </location>
</feature>
<feature type="compositionally biased region" description="Low complexity" evidence="1">
    <location>
        <begin position="326"/>
        <end position="337"/>
    </location>
</feature>
<sequence length="917" mass="98463">MPTPPTSNKFIDSISFSSTIDSWQASQDVEAVVPTTIAEDAEPSDTEEQARRPGQEEREGSKTDYREVVTSEALEETEDAGIMDEMDDQPVVPPPPPPVPNMATRPVSFAVSPSPALPVDPAVPAEPIPVPPRPVGAAVVSPARPPPPPPPRLVPQPDEPEEEESESEPSYVSSHRASPPSQEPTDDENDEPLRRFPPRSVSNEETTEDDPPPLPVPNRRSSEIDHYSSHTVSGRPTRSIPPPPTLSASISDLEQDSDSEALPTRPRHRPMTPGTPPTNEIPLIVPPPASDDSFRTVEPSPLRHASYPASEQTVLVTPTTESGEVSPSHLSPTLSLSEQEVLDEEEGDPIDPSFHSPSHRTSTIIVPPTSPPPTSPPPTSPPPVSPPPPAEPSAEAEEDQEAARRRTLAERMAKLGGIKFGAAPLPVSMRATSPPTRERPAAEVGEEQVAEPSEEEEERARKERIAAKLAGMGGMRIGMMPLGVGAIRPQPSHVLTEETPSALPPAPPSRAVPATRPRPPPRSQESDAEPDSSLSASQHSLATSDEGVKVEAEESEIEEVSHADAEQPEEEPEEIPPPVPVRGPRRRGTGSETEHRSMSPPARPPVPTVLPNRKSSAQTATSPVRKSSVGSNRSVQRASYKPQSEYVMVEEPSGYVPEDEVPPPLPPSRPSGRPPARGVPAPPVPSSQPIPPSDSISSQWELPSIPSTSFEFGGTTDLSLSWPEDSHPALSSLSSPPPPPPIEKSPPQQSAPVQERPRSSDELIAVWGRVGVQVCEVATTLFEKSKKSLVGDGTYEGFVNAVLSEVPNVAMPSSPASYGYLVYVQTATAVQKRLSEIMPGDVMVLQDAKLKGHKGLQSYQQTVEHLVGVVSEFEPKKSKVRVFQANQHVGQQTVEAVSYRLEDLKSGTVKVYRVLES</sequence>
<feature type="compositionally biased region" description="Pro residues" evidence="1">
    <location>
        <begin position="735"/>
        <end position="744"/>
    </location>
</feature>
<organism evidence="3 4">
    <name type="scientific">Lyophyllum shimeji</name>
    <name type="common">Hon-shimeji</name>
    <name type="synonym">Tricholoma shimeji</name>
    <dbReference type="NCBI Taxonomy" id="47721"/>
    <lineage>
        <taxon>Eukaryota</taxon>
        <taxon>Fungi</taxon>
        <taxon>Dikarya</taxon>
        <taxon>Basidiomycota</taxon>
        <taxon>Agaricomycotina</taxon>
        <taxon>Agaricomycetes</taxon>
        <taxon>Agaricomycetidae</taxon>
        <taxon>Agaricales</taxon>
        <taxon>Tricholomatineae</taxon>
        <taxon>Lyophyllaceae</taxon>
        <taxon>Lyophyllum</taxon>
    </lineage>
</organism>
<dbReference type="EMBL" id="BRPK01000005">
    <property type="protein sequence ID" value="GLB38687.1"/>
    <property type="molecule type" value="Genomic_DNA"/>
</dbReference>
<evidence type="ECO:0000256" key="1">
    <source>
        <dbReference type="SAM" id="MobiDB-lite"/>
    </source>
</evidence>
<reference evidence="3" key="1">
    <citation type="submission" date="2022-07" db="EMBL/GenBank/DDBJ databases">
        <title>The genome of Lyophyllum shimeji provides insight into the initial evolution of ectomycorrhizal fungal genome.</title>
        <authorList>
            <person name="Kobayashi Y."/>
            <person name="Shibata T."/>
            <person name="Hirakawa H."/>
            <person name="Shigenobu S."/>
            <person name="Nishiyama T."/>
            <person name="Yamada A."/>
            <person name="Hasebe M."/>
            <person name="Kawaguchi M."/>
        </authorList>
    </citation>
    <scope>NUCLEOTIDE SEQUENCE</scope>
    <source>
        <strain evidence="3">AT787</strain>
    </source>
</reference>
<feature type="region of interest" description="Disordered" evidence="1">
    <location>
        <begin position="476"/>
        <end position="759"/>
    </location>
</feature>
<feature type="compositionally biased region" description="Acidic residues" evidence="1">
    <location>
        <begin position="444"/>
        <end position="457"/>
    </location>
</feature>
<feature type="compositionally biased region" description="Pro residues" evidence="1">
    <location>
        <begin position="143"/>
        <end position="154"/>
    </location>
</feature>
<dbReference type="OrthoDB" id="207120at2759"/>
<protein>
    <submittedName>
        <fullName evidence="3">SH3 domain-containing protein</fullName>
    </submittedName>
</protein>
<feature type="compositionally biased region" description="Polar residues" evidence="1">
    <location>
        <begin position="309"/>
        <end position="325"/>
    </location>
</feature>
<feature type="compositionally biased region" description="Polar residues" evidence="1">
    <location>
        <begin position="171"/>
        <end position="180"/>
    </location>
</feature>
<feature type="compositionally biased region" description="Pro residues" evidence="1">
    <location>
        <begin position="368"/>
        <end position="391"/>
    </location>
</feature>
<feature type="compositionally biased region" description="Acidic residues" evidence="1">
    <location>
        <begin position="158"/>
        <end position="167"/>
    </location>
</feature>
<feature type="compositionally biased region" description="Pro residues" evidence="1">
    <location>
        <begin position="662"/>
        <end position="673"/>
    </location>
</feature>
<feature type="compositionally biased region" description="Pro residues" evidence="1">
    <location>
        <begin position="502"/>
        <end position="522"/>
    </location>
</feature>
<feature type="compositionally biased region" description="Acidic residues" evidence="1">
    <location>
        <begin position="340"/>
        <end position="349"/>
    </location>
</feature>
<proteinExistence type="predicted"/>
<evidence type="ECO:0000313" key="3">
    <source>
        <dbReference type="EMBL" id="GLB38687.1"/>
    </source>
</evidence>
<comment type="caution">
    <text evidence="3">The sequence shown here is derived from an EMBL/GenBank/DDBJ whole genome shotgun (WGS) entry which is preliminary data.</text>
</comment>
<dbReference type="Pfam" id="PF25459">
    <property type="entry name" value="AIM3_BBC1_C"/>
    <property type="match status" value="1"/>
</dbReference>
<dbReference type="InterPro" id="IPR057402">
    <property type="entry name" value="AIM3_BBC1_C"/>
</dbReference>
<evidence type="ECO:0000259" key="2">
    <source>
        <dbReference type="Pfam" id="PF25459"/>
    </source>
</evidence>
<feature type="compositionally biased region" description="Polar residues" evidence="1">
    <location>
        <begin position="532"/>
        <end position="543"/>
    </location>
</feature>
<feature type="compositionally biased region" description="Polar residues" evidence="1">
    <location>
        <begin position="613"/>
        <end position="637"/>
    </location>
</feature>
<dbReference type="AlphaFoldDB" id="A0A9P3PNS6"/>
<feature type="domain" description="BBC1/AIM3 cysteine proteinase-fold" evidence="2">
    <location>
        <begin position="750"/>
        <end position="916"/>
    </location>
</feature>
<accession>A0A9P3PNS6</accession>
<gene>
    <name evidence="3" type="primary">BBC1</name>
    <name evidence="3" type="ORF">LshimejAT787_0505520</name>
</gene>
<feature type="compositionally biased region" description="Pro residues" evidence="1">
    <location>
        <begin position="91"/>
        <end position="100"/>
    </location>
</feature>